<dbReference type="SUPFAM" id="SSF56300">
    <property type="entry name" value="Metallo-dependent phosphatases"/>
    <property type="match status" value="1"/>
</dbReference>
<dbReference type="PANTHER" id="PTHR43606">
    <property type="entry name" value="PHOSPHATASE, PUTATIVE (AFU_ORTHOLOGUE AFUA_6G08710)-RELATED"/>
    <property type="match status" value="1"/>
</dbReference>
<dbReference type="Proteomes" id="UP000030752">
    <property type="component" value="Unassembled WGS sequence"/>
</dbReference>
<dbReference type="STRING" id="1220924.W2SCH8"/>
<dbReference type="InterPro" id="IPR029052">
    <property type="entry name" value="Metallo-depent_PP-like"/>
</dbReference>
<sequence>MALKPVEWVAGTASTLTRLFAFCFLRWIPGHHFPPMIFTSLIVYLATVFTQSDALGHRPLTLKEAFPQLLGHDERDEAEQEEDDGHEPVLYKDEKNVLKTLLFGVPNWREPELSYLTIAVNILMAFLTADLIFRGPLLHPAKDLRFSRVGFVGETSAKVLFREPNADQLPLYAYLKAAHEPRWTSVEKVYFLSDDTDYTHPLTFDGLVPDTTYTYSLSNDLSGTFTTAPAPYSPHAGSITFLTSSCIKANFPYRLFSNSLALHGFDHLPKVLRSLPSPASFMLFLGDFIYVDVPMRLSSSLRHYRSEYRRVYASPSWSLPGISSLPWLHTLDDHEIANDWSAGNDTDPFPAASDPFIHYHVSVNPPIPASLPDHSNTTYFQFTNGPASFFMLDTRRYRTDPEPADSVLSITKPLYGSSSSPANPPTNPTNHTMLGAQQLSALLSFLAAPPAPNVHFMIVASSVPFTKNWRFGTSDTWGGYPSERAVVLNAMHRAEAELGVRIVVLSGDRHEFAAIRFPPPILNLNTTVAHGTSSAKKKDSGVVYDRTPASGPHEFSVGPLSMFYLPFRTFKQVDGEDVNIKYLPDGNSKVGAVEIRNLGGEGQGDQRSMLRYTLWVDGEVKWEYVLTSPAPGFKGRSLRGRIGAGLWS</sequence>
<protein>
    <recommendedName>
        <fullName evidence="1">PhoD-like phosphatase metallophosphatase domain-containing protein</fullName>
    </recommendedName>
</protein>
<dbReference type="VEuPathDB" id="FungiDB:HMPREF1541_00595"/>
<dbReference type="InterPro" id="IPR038607">
    <property type="entry name" value="PhoD-like_sf"/>
</dbReference>
<dbReference type="HOGENOM" id="CLU_013967_0_1_1"/>
<dbReference type="eggNOG" id="ENOG502QPM1">
    <property type="taxonomic scope" value="Eukaryota"/>
</dbReference>
<keyword evidence="3" id="KW-1185">Reference proteome</keyword>
<dbReference type="InterPro" id="IPR018946">
    <property type="entry name" value="PhoD-like_MPP"/>
</dbReference>
<dbReference type="EMBL" id="KB822711">
    <property type="protein sequence ID" value="ETN46411.1"/>
    <property type="molecule type" value="Genomic_DNA"/>
</dbReference>
<proteinExistence type="predicted"/>
<dbReference type="CDD" id="cd07389">
    <property type="entry name" value="MPP_PhoD"/>
    <property type="match status" value="1"/>
</dbReference>
<evidence type="ECO:0000259" key="1">
    <source>
        <dbReference type="Pfam" id="PF09423"/>
    </source>
</evidence>
<evidence type="ECO:0000313" key="2">
    <source>
        <dbReference type="EMBL" id="ETN46411.1"/>
    </source>
</evidence>
<evidence type="ECO:0000313" key="3">
    <source>
        <dbReference type="Proteomes" id="UP000030752"/>
    </source>
</evidence>
<accession>W2SCH8</accession>
<dbReference type="Pfam" id="PF09423">
    <property type="entry name" value="PhoD"/>
    <property type="match status" value="1"/>
</dbReference>
<dbReference type="InterPro" id="IPR052900">
    <property type="entry name" value="Phospholipid_Metab_Enz"/>
</dbReference>
<dbReference type="GeneID" id="19967934"/>
<dbReference type="RefSeq" id="XP_008711123.1">
    <property type="nucleotide sequence ID" value="XM_008712901.1"/>
</dbReference>
<dbReference type="PANTHER" id="PTHR43606:SF2">
    <property type="entry name" value="ALKALINE PHOSPHATASE FAMILY PROTEIN (AFU_ORTHOLOGUE AFUA_5G03860)"/>
    <property type="match status" value="1"/>
</dbReference>
<dbReference type="OrthoDB" id="2100241at2759"/>
<dbReference type="Gene3D" id="3.60.21.70">
    <property type="entry name" value="PhoD-like phosphatase"/>
    <property type="match status" value="1"/>
</dbReference>
<organism evidence="2 3">
    <name type="scientific">Cyphellophora europaea (strain CBS 101466)</name>
    <name type="common">Phialophora europaea</name>
    <dbReference type="NCBI Taxonomy" id="1220924"/>
    <lineage>
        <taxon>Eukaryota</taxon>
        <taxon>Fungi</taxon>
        <taxon>Dikarya</taxon>
        <taxon>Ascomycota</taxon>
        <taxon>Pezizomycotina</taxon>
        <taxon>Eurotiomycetes</taxon>
        <taxon>Chaetothyriomycetidae</taxon>
        <taxon>Chaetothyriales</taxon>
        <taxon>Cyphellophoraceae</taxon>
        <taxon>Cyphellophora</taxon>
    </lineage>
</organism>
<gene>
    <name evidence="2" type="ORF">HMPREF1541_00595</name>
</gene>
<feature type="domain" description="PhoD-like phosphatase metallophosphatase" evidence="1">
    <location>
        <begin position="279"/>
        <end position="563"/>
    </location>
</feature>
<reference evidence="2 3" key="1">
    <citation type="submission" date="2013-03" db="EMBL/GenBank/DDBJ databases">
        <title>The Genome Sequence of Phialophora europaea CBS 101466.</title>
        <authorList>
            <consortium name="The Broad Institute Genomics Platform"/>
            <person name="Cuomo C."/>
            <person name="de Hoog S."/>
            <person name="Gorbushina A."/>
            <person name="Walker B."/>
            <person name="Young S.K."/>
            <person name="Zeng Q."/>
            <person name="Gargeya S."/>
            <person name="Fitzgerald M."/>
            <person name="Haas B."/>
            <person name="Abouelleil A."/>
            <person name="Allen A.W."/>
            <person name="Alvarado L."/>
            <person name="Arachchi H.M."/>
            <person name="Berlin A.M."/>
            <person name="Chapman S.B."/>
            <person name="Gainer-Dewar J."/>
            <person name="Goldberg J."/>
            <person name="Griggs A."/>
            <person name="Gujja S."/>
            <person name="Hansen M."/>
            <person name="Howarth C."/>
            <person name="Imamovic A."/>
            <person name="Ireland A."/>
            <person name="Larimer J."/>
            <person name="McCowan C."/>
            <person name="Murphy C."/>
            <person name="Pearson M."/>
            <person name="Poon T.W."/>
            <person name="Priest M."/>
            <person name="Roberts A."/>
            <person name="Saif S."/>
            <person name="Shea T."/>
            <person name="Sisk P."/>
            <person name="Sykes S."/>
            <person name="Wortman J."/>
            <person name="Nusbaum C."/>
            <person name="Birren B."/>
        </authorList>
    </citation>
    <scope>NUCLEOTIDE SEQUENCE [LARGE SCALE GENOMIC DNA]</scope>
    <source>
        <strain evidence="2 3">CBS 101466</strain>
    </source>
</reference>
<dbReference type="AlphaFoldDB" id="W2SCH8"/>
<name>W2SCH8_CYPE1</name>
<dbReference type="InParanoid" id="W2SCH8"/>